<evidence type="ECO:0000256" key="1">
    <source>
        <dbReference type="ARBA" id="ARBA00022801"/>
    </source>
</evidence>
<dbReference type="InterPro" id="IPR052382">
    <property type="entry name" value="ABHD10_acyl-thioesterase"/>
</dbReference>
<sequence length="297" mass="33434">MTLLLRSLSFRGLGPRIGGWTRSVVLKNPQRGLASQAIRDLALPNGRFVRYKQIPGSNQPTIVYVPGLHSYSHMHGMLSTCLLRYCDVNNYPFITYDHECMGESRDGDAKSLLFSHWVEDVREVVKQLTEGPVVLVSLSMGGWLSLVGALEIPERIHGMVLYAPALNYVYPYYNHHRSQLTTAIRERLDSGDIHIISNSYGDALLKKDFAEDSLNHELDLTKSIPLKCPIRIIHGLQDSEVRPGQSMDLTNALESQDVDLIYRKSSVHQAVSPPDIELILNTIDRLFKDNPVYKPVA</sequence>
<keyword evidence="1" id="KW-0378">Hydrolase</keyword>
<protein>
    <recommendedName>
        <fullName evidence="2">Serine aminopeptidase S33 domain-containing protein</fullName>
    </recommendedName>
</protein>
<dbReference type="STRING" id="6832.A0A553PAD1"/>
<dbReference type="AlphaFoldDB" id="A0A553PAD1"/>
<dbReference type="PANTHER" id="PTHR16138:SF7">
    <property type="entry name" value="PALMITOYL-PROTEIN THIOESTERASE ABHD10, MITOCHONDRIAL"/>
    <property type="match status" value="1"/>
</dbReference>
<organism evidence="3 4">
    <name type="scientific">Tigriopus californicus</name>
    <name type="common">Marine copepod</name>
    <dbReference type="NCBI Taxonomy" id="6832"/>
    <lineage>
        <taxon>Eukaryota</taxon>
        <taxon>Metazoa</taxon>
        <taxon>Ecdysozoa</taxon>
        <taxon>Arthropoda</taxon>
        <taxon>Crustacea</taxon>
        <taxon>Multicrustacea</taxon>
        <taxon>Hexanauplia</taxon>
        <taxon>Copepoda</taxon>
        <taxon>Harpacticoida</taxon>
        <taxon>Harpacticidae</taxon>
        <taxon>Tigriopus</taxon>
    </lineage>
</organism>
<dbReference type="EMBL" id="VCGU01000005">
    <property type="protein sequence ID" value="TRY74642.1"/>
    <property type="molecule type" value="Genomic_DNA"/>
</dbReference>
<dbReference type="Gene3D" id="3.40.50.1820">
    <property type="entry name" value="alpha/beta hydrolase"/>
    <property type="match status" value="1"/>
</dbReference>
<feature type="domain" description="Serine aminopeptidase S33" evidence="2">
    <location>
        <begin position="60"/>
        <end position="270"/>
    </location>
</feature>
<dbReference type="OMA" id="TISRWLE"/>
<accession>A0A553PAD1</accession>
<proteinExistence type="predicted"/>
<evidence type="ECO:0000313" key="4">
    <source>
        <dbReference type="Proteomes" id="UP000318571"/>
    </source>
</evidence>
<dbReference type="GO" id="GO:0004553">
    <property type="term" value="F:hydrolase activity, hydrolyzing O-glycosyl compounds"/>
    <property type="evidence" value="ECO:0007669"/>
    <property type="project" value="TreeGrafter"/>
</dbReference>
<dbReference type="GO" id="GO:0008474">
    <property type="term" value="F:palmitoyl-(protein) hydrolase activity"/>
    <property type="evidence" value="ECO:0007669"/>
    <property type="project" value="TreeGrafter"/>
</dbReference>
<evidence type="ECO:0000259" key="2">
    <source>
        <dbReference type="Pfam" id="PF12146"/>
    </source>
</evidence>
<dbReference type="InterPro" id="IPR022742">
    <property type="entry name" value="Hydrolase_4"/>
</dbReference>
<gene>
    <name evidence="3" type="ORF">TCAL_09747</name>
</gene>
<name>A0A553PAD1_TIGCA</name>
<reference evidence="3 4" key="1">
    <citation type="journal article" date="2018" name="Nat. Ecol. Evol.">
        <title>Genomic signatures of mitonuclear coevolution across populations of Tigriopus californicus.</title>
        <authorList>
            <person name="Barreto F.S."/>
            <person name="Watson E.T."/>
            <person name="Lima T.G."/>
            <person name="Willett C.S."/>
            <person name="Edmands S."/>
            <person name="Li W."/>
            <person name="Burton R.S."/>
        </authorList>
    </citation>
    <scope>NUCLEOTIDE SEQUENCE [LARGE SCALE GENOMIC DNA]</scope>
    <source>
        <strain evidence="3 4">San Diego</strain>
    </source>
</reference>
<evidence type="ECO:0000313" key="3">
    <source>
        <dbReference type="EMBL" id="TRY74642.1"/>
    </source>
</evidence>
<dbReference type="SUPFAM" id="SSF53474">
    <property type="entry name" value="alpha/beta-Hydrolases"/>
    <property type="match status" value="1"/>
</dbReference>
<keyword evidence="4" id="KW-1185">Reference proteome</keyword>
<dbReference type="Proteomes" id="UP000318571">
    <property type="component" value="Chromosome 2"/>
</dbReference>
<dbReference type="Pfam" id="PF12146">
    <property type="entry name" value="Hydrolase_4"/>
    <property type="match status" value="1"/>
</dbReference>
<dbReference type="PANTHER" id="PTHR16138">
    <property type="entry name" value="MYCOPHENOLIC ACID ACYL-GLUCURONIDE ESTERASE, MITOCHONDRIAL"/>
    <property type="match status" value="1"/>
</dbReference>
<dbReference type="OrthoDB" id="408373at2759"/>
<dbReference type="InterPro" id="IPR029058">
    <property type="entry name" value="AB_hydrolase_fold"/>
</dbReference>
<comment type="caution">
    <text evidence="3">The sequence shown here is derived from an EMBL/GenBank/DDBJ whole genome shotgun (WGS) entry which is preliminary data.</text>
</comment>
<dbReference type="GO" id="GO:0005739">
    <property type="term" value="C:mitochondrion"/>
    <property type="evidence" value="ECO:0007669"/>
    <property type="project" value="TreeGrafter"/>
</dbReference>